<organism evidence="2 3">
    <name type="scientific">Streptomonospora algeriensis</name>
    <dbReference type="NCBI Taxonomy" id="995084"/>
    <lineage>
        <taxon>Bacteria</taxon>
        <taxon>Bacillati</taxon>
        <taxon>Actinomycetota</taxon>
        <taxon>Actinomycetes</taxon>
        <taxon>Streptosporangiales</taxon>
        <taxon>Nocardiopsidaceae</taxon>
        <taxon>Streptomonospora</taxon>
    </lineage>
</organism>
<sequence length="116" mass="12892">MAAPTTSQALNRAGTSAPDEVDESTKLGELDALLLSLRYAQLRYSEGISELAERLTSEIWLDPAVAQSLEETAASIAESAQGYQECRRRIRTIYAEQIEAASQGRRRQPRGEFFQE</sequence>
<reference evidence="3" key="1">
    <citation type="journal article" date="2019" name="Int. J. Syst. Evol. Microbiol.">
        <title>The Global Catalogue of Microorganisms (GCM) 10K type strain sequencing project: providing services to taxonomists for standard genome sequencing and annotation.</title>
        <authorList>
            <consortium name="The Broad Institute Genomics Platform"/>
            <consortium name="The Broad Institute Genome Sequencing Center for Infectious Disease"/>
            <person name="Wu L."/>
            <person name="Ma J."/>
        </authorList>
    </citation>
    <scope>NUCLEOTIDE SEQUENCE [LARGE SCALE GENOMIC DNA]</scope>
    <source>
        <strain evidence="3">CCUG 63369</strain>
    </source>
</reference>
<accession>A0ABW3BKU2</accession>
<evidence type="ECO:0000256" key="1">
    <source>
        <dbReference type="SAM" id="MobiDB-lite"/>
    </source>
</evidence>
<protein>
    <recommendedName>
        <fullName evidence="4">PE family protein</fullName>
    </recommendedName>
</protein>
<dbReference type="Proteomes" id="UP001596956">
    <property type="component" value="Unassembled WGS sequence"/>
</dbReference>
<gene>
    <name evidence="2" type="ORF">ACFQZU_16855</name>
</gene>
<evidence type="ECO:0008006" key="4">
    <source>
        <dbReference type="Google" id="ProtNLM"/>
    </source>
</evidence>
<comment type="caution">
    <text evidence="2">The sequence shown here is derived from an EMBL/GenBank/DDBJ whole genome shotgun (WGS) entry which is preliminary data.</text>
</comment>
<dbReference type="EMBL" id="JBHTHR010000675">
    <property type="protein sequence ID" value="MFD0802979.1"/>
    <property type="molecule type" value="Genomic_DNA"/>
</dbReference>
<name>A0ABW3BKU2_9ACTN</name>
<evidence type="ECO:0000313" key="2">
    <source>
        <dbReference type="EMBL" id="MFD0802979.1"/>
    </source>
</evidence>
<evidence type="ECO:0000313" key="3">
    <source>
        <dbReference type="Proteomes" id="UP001596956"/>
    </source>
</evidence>
<feature type="compositionally biased region" description="Polar residues" evidence="1">
    <location>
        <begin position="1"/>
        <end position="14"/>
    </location>
</feature>
<proteinExistence type="predicted"/>
<feature type="region of interest" description="Disordered" evidence="1">
    <location>
        <begin position="1"/>
        <end position="23"/>
    </location>
</feature>
<keyword evidence="3" id="KW-1185">Reference proteome</keyword>